<gene>
    <name evidence="3" type="ORF">H9850_07355</name>
</gene>
<sequence length="710" mass="77785">MTAIKSQANHNREPLAQSDANSAQLTQQNAAKGRGAFASVFVHCKRGLTKPLWVLPVLVIVAALLELFAFNTWAWFDRDAFPRQVVEMPSSQGFAITPSQRVLTIDHLDLPIHNVYLELSSAQPQLVTVHVLFKSPSSKESFAPSTAFHLNVGGEFSARMVHFHAWKERILGLQLVIAPSTNAPLYLSKLVFNEDEPLRFSVLRFVLLCAVLMGGYGLFAQRWYCLRFDRALRAHRWLDHGVMAVAVLWCVLLAVMQLYALQSPNATFLFGAARGINHSAEDSAELVSSLQYLIGVNAVLAVLTTICVISAARTLMTYFSSAKGPNLLLYLLGQLAVAAASMVFYQQMAFVSSEHVSLLCQLGIALVALGAYRSAITADDHAVTQTSWRLWLNLSALAIGLVLVAWSRPWAVLLLLALTAPLWWSVLRTTLYTRLALLRGQVTESDAKKVSVSSALMVVAFCVIALGLGLLLSQVLHVSVDSVIQTTGAGAVAATAGLSVVEHTPLMFEQWWNVSHISNALYYYIFEGLTYFKLFPWVAPNTTSYFSHGEPVVLYERVSLMAMPLCWGLFLCLFPWRRLLQGADFESTKSLLSVVTLGRASVLALLLVSYGTYVSAGVGVYWEAPLLLSGALAAWILVLTLIPVPERAGSLSPVGGALYALACFFLLKTIFIGVVIGFAYSSGLFSGAVLWQLDPDLLLKVGFFFDSFNF</sequence>
<accession>A0A9D1WDK8</accession>
<feature type="transmembrane region" description="Helical" evidence="2">
    <location>
        <begin position="559"/>
        <end position="579"/>
    </location>
</feature>
<feature type="region of interest" description="Disordered" evidence="1">
    <location>
        <begin position="1"/>
        <end position="24"/>
    </location>
</feature>
<comment type="caution">
    <text evidence="3">The sequence shown here is derived from an EMBL/GenBank/DDBJ whole genome shotgun (WGS) entry which is preliminary data.</text>
</comment>
<proteinExistence type="predicted"/>
<feature type="transmembrane region" description="Helical" evidence="2">
    <location>
        <begin position="388"/>
        <end position="406"/>
    </location>
</feature>
<feature type="transmembrane region" description="Helical" evidence="2">
    <location>
        <begin position="52"/>
        <end position="76"/>
    </location>
</feature>
<evidence type="ECO:0000256" key="1">
    <source>
        <dbReference type="SAM" id="MobiDB-lite"/>
    </source>
</evidence>
<keyword evidence="2" id="KW-0472">Membrane</keyword>
<dbReference type="AlphaFoldDB" id="A0A9D1WDK8"/>
<feature type="transmembrane region" description="Helical" evidence="2">
    <location>
        <begin position="625"/>
        <end position="644"/>
    </location>
</feature>
<feature type="transmembrane region" description="Helical" evidence="2">
    <location>
        <begin position="656"/>
        <end position="680"/>
    </location>
</feature>
<feature type="transmembrane region" description="Helical" evidence="2">
    <location>
        <begin position="521"/>
        <end position="539"/>
    </location>
</feature>
<name>A0A9D1WDK8_9GAMM</name>
<dbReference type="Proteomes" id="UP000886829">
    <property type="component" value="Unassembled WGS sequence"/>
</dbReference>
<feature type="transmembrane region" description="Helical" evidence="2">
    <location>
        <begin position="327"/>
        <end position="344"/>
    </location>
</feature>
<dbReference type="EMBL" id="DXEV01000146">
    <property type="protein sequence ID" value="HIX57271.1"/>
    <property type="molecule type" value="Genomic_DNA"/>
</dbReference>
<feature type="transmembrane region" description="Helical" evidence="2">
    <location>
        <begin position="202"/>
        <end position="220"/>
    </location>
</feature>
<keyword evidence="2" id="KW-1133">Transmembrane helix</keyword>
<feature type="transmembrane region" description="Helical" evidence="2">
    <location>
        <begin position="591"/>
        <end position="613"/>
    </location>
</feature>
<organism evidence="3 4">
    <name type="scientific">Candidatus Anaerobiospirillum pullistercoris</name>
    <dbReference type="NCBI Taxonomy" id="2838452"/>
    <lineage>
        <taxon>Bacteria</taxon>
        <taxon>Pseudomonadati</taxon>
        <taxon>Pseudomonadota</taxon>
        <taxon>Gammaproteobacteria</taxon>
        <taxon>Aeromonadales</taxon>
        <taxon>Succinivibrionaceae</taxon>
        <taxon>Anaerobiospirillum</taxon>
    </lineage>
</organism>
<protein>
    <submittedName>
        <fullName evidence="3">Uncharacterized protein</fullName>
    </submittedName>
</protein>
<feature type="transmembrane region" description="Helical" evidence="2">
    <location>
        <begin position="412"/>
        <end position="431"/>
    </location>
</feature>
<feature type="transmembrane region" description="Helical" evidence="2">
    <location>
        <begin position="356"/>
        <end position="376"/>
    </location>
</feature>
<reference evidence="3" key="2">
    <citation type="submission" date="2021-04" db="EMBL/GenBank/DDBJ databases">
        <authorList>
            <person name="Gilroy R."/>
        </authorList>
    </citation>
    <scope>NUCLEOTIDE SEQUENCE</scope>
    <source>
        <strain evidence="3">USASDec5-558</strain>
    </source>
</reference>
<reference evidence="3" key="1">
    <citation type="journal article" date="2021" name="PeerJ">
        <title>Extensive microbial diversity within the chicken gut microbiome revealed by metagenomics and culture.</title>
        <authorList>
            <person name="Gilroy R."/>
            <person name="Ravi A."/>
            <person name="Getino M."/>
            <person name="Pursley I."/>
            <person name="Horton D.L."/>
            <person name="Alikhan N.F."/>
            <person name="Baker D."/>
            <person name="Gharbi K."/>
            <person name="Hall N."/>
            <person name="Watson M."/>
            <person name="Adriaenssens E.M."/>
            <person name="Foster-Nyarko E."/>
            <person name="Jarju S."/>
            <person name="Secka A."/>
            <person name="Antonio M."/>
            <person name="Oren A."/>
            <person name="Chaudhuri R.R."/>
            <person name="La Ragione R."/>
            <person name="Hildebrand F."/>
            <person name="Pallen M.J."/>
        </authorList>
    </citation>
    <scope>NUCLEOTIDE SEQUENCE</scope>
    <source>
        <strain evidence="3">USASDec5-558</strain>
    </source>
</reference>
<evidence type="ECO:0000256" key="2">
    <source>
        <dbReference type="SAM" id="Phobius"/>
    </source>
</evidence>
<evidence type="ECO:0000313" key="3">
    <source>
        <dbReference type="EMBL" id="HIX57271.1"/>
    </source>
</evidence>
<feature type="transmembrane region" description="Helical" evidence="2">
    <location>
        <begin position="241"/>
        <end position="260"/>
    </location>
</feature>
<feature type="transmembrane region" description="Helical" evidence="2">
    <location>
        <begin position="482"/>
        <end position="501"/>
    </location>
</feature>
<evidence type="ECO:0000313" key="4">
    <source>
        <dbReference type="Proteomes" id="UP000886829"/>
    </source>
</evidence>
<feature type="transmembrane region" description="Helical" evidence="2">
    <location>
        <begin position="292"/>
        <end position="315"/>
    </location>
</feature>
<keyword evidence="2" id="KW-0812">Transmembrane</keyword>
<feature type="transmembrane region" description="Helical" evidence="2">
    <location>
        <begin position="452"/>
        <end position="476"/>
    </location>
</feature>